<feature type="region of interest" description="Disordered" evidence="1">
    <location>
        <begin position="1"/>
        <end position="87"/>
    </location>
</feature>
<comment type="caution">
    <text evidence="2">The sequence shown here is derived from an EMBL/GenBank/DDBJ whole genome shotgun (WGS) entry which is preliminary data.</text>
</comment>
<evidence type="ECO:0000313" key="2">
    <source>
        <dbReference type="EMBL" id="OWF49086.1"/>
    </source>
</evidence>
<organism evidence="2 3">
    <name type="scientific">Mizuhopecten yessoensis</name>
    <name type="common">Japanese scallop</name>
    <name type="synonym">Patinopecten yessoensis</name>
    <dbReference type="NCBI Taxonomy" id="6573"/>
    <lineage>
        <taxon>Eukaryota</taxon>
        <taxon>Metazoa</taxon>
        <taxon>Spiralia</taxon>
        <taxon>Lophotrochozoa</taxon>
        <taxon>Mollusca</taxon>
        <taxon>Bivalvia</taxon>
        <taxon>Autobranchia</taxon>
        <taxon>Pteriomorphia</taxon>
        <taxon>Pectinida</taxon>
        <taxon>Pectinoidea</taxon>
        <taxon>Pectinidae</taxon>
        <taxon>Mizuhopecten</taxon>
    </lineage>
</organism>
<proteinExistence type="predicted"/>
<dbReference type="Proteomes" id="UP000242188">
    <property type="component" value="Unassembled WGS sequence"/>
</dbReference>
<feature type="compositionally biased region" description="Basic and acidic residues" evidence="1">
    <location>
        <begin position="36"/>
        <end position="48"/>
    </location>
</feature>
<reference evidence="2 3" key="1">
    <citation type="journal article" date="2017" name="Nat. Ecol. Evol.">
        <title>Scallop genome provides insights into evolution of bilaterian karyotype and development.</title>
        <authorList>
            <person name="Wang S."/>
            <person name="Zhang J."/>
            <person name="Jiao W."/>
            <person name="Li J."/>
            <person name="Xun X."/>
            <person name="Sun Y."/>
            <person name="Guo X."/>
            <person name="Huan P."/>
            <person name="Dong B."/>
            <person name="Zhang L."/>
            <person name="Hu X."/>
            <person name="Sun X."/>
            <person name="Wang J."/>
            <person name="Zhao C."/>
            <person name="Wang Y."/>
            <person name="Wang D."/>
            <person name="Huang X."/>
            <person name="Wang R."/>
            <person name="Lv J."/>
            <person name="Li Y."/>
            <person name="Zhang Z."/>
            <person name="Liu B."/>
            <person name="Lu W."/>
            <person name="Hui Y."/>
            <person name="Liang J."/>
            <person name="Zhou Z."/>
            <person name="Hou R."/>
            <person name="Li X."/>
            <person name="Liu Y."/>
            <person name="Li H."/>
            <person name="Ning X."/>
            <person name="Lin Y."/>
            <person name="Zhao L."/>
            <person name="Xing Q."/>
            <person name="Dou J."/>
            <person name="Li Y."/>
            <person name="Mao J."/>
            <person name="Guo H."/>
            <person name="Dou H."/>
            <person name="Li T."/>
            <person name="Mu C."/>
            <person name="Jiang W."/>
            <person name="Fu Q."/>
            <person name="Fu X."/>
            <person name="Miao Y."/>
            <person name="Liu J."/>
            <person name="Yu Q."/>
            <person name="Li R."/>
            <person name="Liao H."/>
            <person name="Li X."/>
            <person name="Kong Y."/>
            <person name="Jiang Z."/>
            <person name="Chourrout D."/>
            <person name="Li R."/>
            <person name="Bao Z."/>
        </authorList>
    </citation>
    <scope>NUCLEOTIDE SEQUENCE [LARGE SCALE GENOMIC DNA]</scope>
    <source>
        <strain evidence="2 3">PY_sf001</strain>
    </source>
</reference>
<dbReference type="EMBL" id="NEDP02003256">
    <property type="protein sequence ID" value="OWF49086.1"/>
    <property type="molecule type" value="Genomic_DNA"/>
</dbReference>
<name>A0A210QK73_MIZYE</name>
<protein>
    <submittedName>
        <fullName evidence="2">Uncharacterized protein</fullName>
    </submittedName>
</protein>
<gene>
    <name evidence="2" type="ORF">KP79_PYT20661</name>
</gene>
<sequence length="87" mass="9539">MGCSPSRPNEKTKSRKGHTGERTIAYFSLRGQPDGEEIRGNTDNRDNKVASLYYPSADMPTETTSMGSSCADPHEKSTKEDQNKEAG</sequence>
<feature type="compositionally biased region" description="Basic and acidic residues" evidence="1">
    <location>
        <begin position="72"/>
        <end position="87"/>
    </location>
</feature>
<keyword evidence="3" id="KW-1185">Reference proteome</keyword>
<evidence type="ECO:0000313" key="3">
    <source>
        <dbReference type="Proteomes" id="UP000242188"/>
    </source>
</evidence>
<dbReference type="AlphaFoldDB" id="A0A210QK73"/>
<evidence type="ECO:0000256" key="1">
    <source>
        <dbReference type="SAM" id="MobiDB-lite"/>
    </source>
</evidence>
<accession>A0A210QK73</accession>